<accession>A0A835CI40</accession>
<dbReference type="InterPro" id="IPR036643">
    <property type="entry name" value="RNApol_insert_sf"/>
</dbReference>
<comment type="similarity">
    <text evidence="3">Belongs to the archaeal Rpo3/eukaryotic RPB3 RNA polymerase subunit family.</text>
</comment>
<feature type="domain" description="DNA-directed RNA polymerase RpoA/D/Rpb3-type" evidence="4">
    <location>
        <begin position="38"/>
        <end position="306"/>
    </location>
</feature>
<proteinExistence type="inferred from homology"/>
<dbReference type="Pfam" id="PF01000">
    <property type="entry name" value="RNA_pol_A_bac"/>
    <property type="match status" value="1"/>
</dbReference>
<dbReference type="Gene3D" id="3.30.1360.10">
    <property type="entry name" value="RNA polymerase, RBP11-like subunit"/>
    <property type="match status" value="1"/>
</dbReference>
<dbReference type="NCBIfam" id="NF001988">
    <property type="entry name" value="PRK00783.1"/>
    <property type="match status" value="1"/>
</dbReference>
<dbReference type="Proteomes" id="UP000634136">
    <property type="component" value="Unassembled WGS sequence"/>
</dbReference>
<dbReference type="EMBL" id="JAAIUW010000002">
    <property type="protein sequence ID" value="KAF7840795.1"/>
    <property type="molecule type" value="Genomic_DNA"/>
</dbReference>
<dbReference type="InterPro" id="IPR011262">
    <property type="entry name" value="DNA-dir_RNA_pol_insert"/>
</dbReference>
<dbReference type="HAMAP" id="MF_00320">
    <property type="entry name" value="RNApol_arch_Rpo3"/>
    <property type="match status" value="1"/>
</dbReference>
<dbReference type="InterPro" id="IPR050518">
    <property type="entry name" value="Rpo3/RPB3_RNA_Pol_subunit"/>
</dbReference>
<dbReference type="SUPFAM" id="SSF56553">
    <property type="entry name" value="Insert subdomain of RNA polymerase alpha subunit"/>
    <property type="match status" value="1"/>
</dbReference>
<dbReference type="OrthoDB" id="270173at2759"/>
<evidence type="ECO:0000256" key="3">
    <source>
        <dbReference type="ARBA" id="ARBA00025804"/>
    </source>
</evidence>
<dbReference type="GO" id="GO:0003899">
    <property type="term" value="F:DNA-directed RNA polymerase activity"/>
    <property type="evidence" value="ECO:0007669"/>
    <property type="project" value="InterPro"/>
</dbReference>
<gene>
    <name evidence="5" type="ORF">G2W53_003093</name>
</gene>
<protein>
    <submittedName>
        <fullName evidence="5">DNA-directed RNA polymerases II, IV and V subunit 3-like</fullName>
    </submittedName>
</protein>
<dbReference type="GO" id="GO:0046983">
    <property type="term" value="F:protein dimerization activity"/>
    <property type="evidence" value="ECO:0007669"/>
    <property type="project" value="InterPro"/>
</dbReference>
<dbReference type="InterPro" id="IPR036603">
    <property type="entry name" value="RBP11-like"/>
</dbReference>
<dbReference type="PANTHER" id="PTHR11800:SF2">
    <property type="entry name" value="DNA-DIRECTED RNA POLYMERASE II SUBUNIT RPB3"/>
    <property type="match status" value="1"/>
</dbReference>
<dbReference type="PANTHER" id="PTHR11800">
    <property type="entry name" value="DNA-DIRECTED RNA POLYMERASE"/>
    <property type="match status" value="1"/>
</dbReference>
<dbReference type="AlphaFoldDB" id="A0A835CI40"/>
<dbReference type="SUPFAM" id="SSF55257">
    <property type="entry name" value="RBP11-like subunits of RNA polymerase"/>
    <property type="match status" value="1"/>
</dbReference>
<dbReference type="GO" id="GO:0005665">
    <property type="term" value="C:RNA polymerase II, core complex"/>
    <property type="evidence" value="ECO:0007669"/>
    <property type="project" value="TreeGrafter"/>
</dbReference>
<keyword evidence="2" id="KW-0804">Transcription</keyword>
<comment type="caution">
    <text evidence="5">The sequence shown here is derived from an EMBL/GenBank/DDBJ whole genome shotgun (WGS) entry which is preliminary data.</text>
</comment>
<reference evidence="5" key="1">
    <citation type="submission" date="2020-09" db="EMBL/GenBank/DDBJ databases">
        <title>Genome-Enabled Discovery of Anthraquinone Biosynthesis in Senna tora.</title>
        <authorList>
            <person name="Kang S.-H."/>
            <person name="Pandey R.P."/>
            <person name="Lee C.-M."/>
            <person name="Sim J.-S."/>
            <person name="Jeong J.-T."/>
            <person name="Choi B.-S."/>
            <person name="Jung M."/>
            <person name="Ginzburg D."/>
            <person name="Zhao K."/>
            <person name="Won S.Y."/>
            <person name="Oh T.-J."/>
            <person name="Yu Y."/>
            <person name="Kim N.-H."/>
            <person name="Lee O.R."/>
            <person name="Lee T.-H."/>
            <person name="Bashyal P."/>
            <person name="Kim T.-S."/>
            <person name="Lee W.-H."/>
            <person name="Kawkins C."/>
            <person name="Kim C.-K."/>
            <person name="Kim J.S."/>
            <person name="Ahn B.O."/>
            <person name="Rhee S.Y."/>
            <person name="Sohng J.K."/>
        </authorList>
    </citation>
    <scope>NUCLEOTIDE SEQUENCE</scope>
    <source>
        <tissue evidence="5">Leaf</tissue>
    </source>
</reference>
<organism evidence="5 6">
    <name type="scientific">Senna tora</name>
    <dbReference type="NCBI Taxonomy" id="362788"/>
    <lineage>
        <taxon>Eukaryota</taxon>
        <taxon>Viridiplantae</taxon>
        <taxon>Streptophyta</taxon>
        <taxon>Embryophyta</taxon>
        <taxon>Tracheophyta</taxon>
        <taxon>Spermatophyta</taxon>
        <taxon>Magnoliopsida</taxon>
        <taxon>eudicotyledons</taxon>
        <taxon>Gunneridae</taxon>
        <taxon>Pentapetalae</taxon>
        <taxon>rosids</taxon>
        <taxon>fabids</taxon>
        <taxon>Fabales</taxon>
        <taxon>Fabaceae</taxon>
        <taxon>Caesalpinioideae</taxon>
        <taxon>Cassia clade</taxon>
        <taxon>Senna</taxon>
    </lineage>
</organism>
<evidence type="ECO:0000313" key="5">
    <source>
        <dbReference type="EMBL" id="KAF7840795.1"/>
    </source>
</evidence>
<dbReference type="InterPro" id="IPR011263">
    <property type="entry name" value="DNA-dir_RNA_pol_RpoA/D/Rpb3"/>
</dbReference>
<keyword evidence="6" id="KW-1185">Reference proteome</keyword>
<evidence type="ECO:0000259" key="4">
    <source>
        <dbReference type="SMART" id="SM00662"/>
    </source>
</evidence>
<dbReference type="GO" id="GO:0006366">
    <property type="term" value="P:transcription by RNA polymerase II"/>
    <property type="evidence" value="ECO:0007669"/>
    <property type="project" value="TreeGrafter"/>
</dbReference>
<sequence>MKREETEIRREKERNKEMERDFDFLLPHGRILERQNRFLKFELRGTNETFVRVLKRIMISEVPTIAIDLVFIDTNSSVLEDRFLTRRLTLVPLTSHRATSMYYPSECPNCNGKGYCHRCSVVFRLSAKCVTNQTLDVTSNDLVSSDPAVVPFDFGSGGTVIVKLGQGEEVKLKAIARKGIGEVKGKWSPVTSASYFRPAEVRINEELMETLTLEQKKDWVASCPANMFQIDPRTQKVVVSDPEVYPYDEKVIWKAEAMGKPGLVEMCEKKDSFIFTVETTGALKASQVLMKAIQILKQNVISMHLMDDKYIDGLFAGLVSDMQELVIID</sequence>
<dbReference type="InterPro" id="IPR022842">
    <property type="entry name" value="RNAP_Rpo3/Rpb3/RPAC1"/>
</dbReference>
<dbReference type="Gene3D" id="2.170.120.12">
    <property type="entry name" value="DNA-directed RNA polymerase, insert domain"/>
    <property type="match status" value="1"/>
</dbReference>
<evidence type="ECO:0000313" key="6">
    <source>
        <dbReference type="Proteomes" id="UP000634136"/>
    </source>
</evidence>
<evidence type="ECO:0000256" key="2">
    <source>
        <dbReference type="ARBA" id="ARBA00023163"/>
    </source>
</evidence>
<dbReference type="Pfam" id="PF01193">
    <property type="entry name" value="RNA_pol_L"/>
    <property type="match status" value="1"/>
</dbReference>
<evidence type="ECO:0000256" key="1">
    <source>
        <dbReference type="ARBA" id="ARBA00022478"/>
    </source>
</evidence>
<dbReference type="SMART" id="SM00662">
    <property type="entry name" value="RPOLD"/>
    <property type="match status" value="1"/>
</dbReference>
<name>A0A835CI40_9FABA</name>
<keyword evidence="1 5" id="KW-0240">DNA-directed RNA polymerase</keyword>